<keyword evidence="2" id="KW-1185">Reference proteome</keyword>
<dbReference type="Proteomes" id="UP000038045">
    <property type="component" value="Unplaced"/>
</dbReference>
<dbReference type="WBParaSite" id="PTRK_0000109000.1">
    <property type="protein sequence ID" value="PTRK_0000109000.1"/>
    <property type="gene ID" value="PTRK_0000109000"/>
</dbReference>
<proteinExistence type="predicted"/>
<accession>A0A0N4Z2J6</accession>
<evidence type="ECO:0000313" key="2">
    <source>
        <dbReference type="Proteomes" id="UP000038045"/>
    </source>
</evidence>
<organism evidence="2 3">
    <name type="scientific">Parastrongyloides trichosuri</name>
    <name type="common">Possum-specific nematode worm</name>
    <dbReference type="NCBI Taxonomy" id="131310"/>
    <lineage>
        <taxon>Eukaryota</taxon>
        <taxon>Metazoa</taxon>
        <taxon>Ecdysozoa</taxon>
        <taxon>Nematoda</taxon>
        <taxon>Chromadorea</taxon>
        <taxon>Rhabditida</taxon>
        <taxon>Tylenchina</taxon>
        <taxon>Panagrolaimomorpha</taxon>
        <taxon>Strongyloidoidea</taxon>
        <taxon>Strongyloididae</taxon>
        <taxon>Parastrongyloides</taxon>
    </lineage>
</organism>
<protein>
    <submittedName>
        <fullName evidence="3">G protein-coupled receptor</fullName>
    </submittedName>
</protein>
<sequence>METIEPKIRFWRREQTFKEWKALIAISHATITALRGATLFLIEDSMMLATESTMYSSMLCLLFFIIDRPVMNVILAYFDLPFLFKNHYAGLLIYTNQFHNSESHCTSVTLDCIYSKIGYYLATICVILNWCKIVPLITSTVIYINSFGFRPFPHKNSKILLGTRDSVNKSNGYPVEDMLQFFDQHSVLNTIDLNFGRYLTDDAYRCKIFDTPEFPKTFSMKSLTNLRNMNTFAFSIPEIVNKERKVTIPAQYHFCYSYVDVTQIVYPPTP</sequence>
<evidence type="ECO:0000313" key="3">
    <source>
        <dbReference type="WBParaSite" id="PTRK_0000109000.1"/>
    </source>
</evidence>
<feature type="transmembrane region" description="Helical" evidence="1">
    <location>
        <begin position="20"/>
        <end position="42"/>
    </location>
</feature>
<dbReference type="AlphaFoldDB" id="A0A0N4Z2J6"/>
<reference evidence="3" key="1">
    <citation type="submission" date="2017-02" db="UniProtKB">
        <authorList>
            <consortium name="WormBaseParasite"/>
        </authorList>
    </citation>
    <scope>IDENTIFICATION</scope>
</reference>
<keyword evidence="1" id="KW-0812">Transmembrane</keyword>
<evidence type="ECO:0000256" key="1">
    <source>
        <dbReference type="SAM" id="Phobius"/>
    </source>
</evidence>
<name>A0A0N4Z2J6_PARTI</name>
<keyword evidence="1" id="KW-0472">Membrane</keyword>
<keyword evidence="1" id="KW-1133">Transmembrane helix</keyword>
<feature type="transmembrane region" description="Helical" evidence="1">
    <location>
        <begin position="54"/>
        <end position="78"/>
    </location>
</feature>